<evidence type="ECO:0000259" key="12">
    <source>
        <dbReference type="Pfam" id="PF01743"/>
    </source>
</evidence>
<dbReference type="PANTHER" id="PTHR47545">
    <property type="entry name" value="MULTIFUNCTIONAL CCA PROTEIN"/>
    <property type="match status" value="1"/>
</dbReference>
<evidence type="ECO:0000259" key="13">
    <source>
        <dbReference type="Pfam" id="PF01966"/>
    </source>
</evidence>
<dbReference type="PANTHER" id="PTHR47545:SF2">
    <property type="entry name" value="CC-ADDING TRNA NUCLEOTIDYLTRANSFERASE"/>
    <property type="match status" value="1"/>
</dbReference>
<keyword evidence="9" id="KW-0460">Magnesium</keyword>
<keyword evidence="4 11" id="KW-0808">Transferase</keyword>
<feature type="domain" description="tRNA nucleotidyltransferase/poly(A) polymerase RNA and SrmB- binding" evidence="14">
    <location>
        <begin position="163"/>
        <end position="222"/>
    </location>
</feature>
<evidence type="ECO:0000256" key="11">
    <source>
        <dbReference type="RuleBase" id="RU003953"/>
    </source>
</evidence>
<keyword evidence="5" id="KW-0819">tRNA processing</keyword>
<dbReference type="GO" id="GO:0008033">
    <property type="term" value="P:tRNA processing"/>
    <property type="evidence" value="ECO:0007669"/>
    <property type="project" value="UniProtKB-KW"/>
</dbReference>
<keyword evidence="3" id="KW-0820">tRNA-binding</keyword>
<dbReference type="InterPro" id="IPR050124">
    <property type="entry name" value="tRNA_CCA-adding_enzyme"/>
</dbReference>
<proteinExistence type="inferred from homology"/>
<evidence type="ECO:0000256" key="4">
    <source>
        <dbReference type="ARBA" id="ARBA00022679"/>
    </source>
</evidence>
<dbReference type="EMBL" id="DTIN01000014">
    <property type="protein sequence ID" value="HFX13425.1"/>
    <property type="molecule type" value="Genomic_DNA"/>
</dbReference>
<name>A0A7C3RW97_DICTH</name>
<dbReference type="CDD" id="cd00077">
    <property type="entry name" value="HDc"/>
    <property type="match status" value="1"/>
</dbReference>
<organism evidence="15">
    <name type="scientific">Dictyoglomus thermophilum</name>
    <dbReference type="NCBI Taxonomy" id="14"/>
    <lineage>
        <taxon>Bacteria</taxon>
        <taxon>Pseudomonadati</taxon>
        <taxon>Dictyoglomota</taxon>
        <taxon>Dictyoglomia</taxon>
        <taxon>Dictyoglomales</taxon>
        <taxon>Dictyoglomaceae</taxon>
        <taxon>Dictyoglomus</taxon>
    </lineage>
</organism>
<dbReference type="InterPro" id="IPR002646">
    <property type="entry name" value="PolA_pol_head_dom"/>
</dbReference>
<dbReference type="InterPro" id="IPR006675">
    <property type="entry name" value="HDIG_dom"/>
</dbReference>
<keyword evidence="6" id="KW-0548">Nucleotidyltransferase</keyword>
<dbReference type="Gene3D" id="3.30.460.10">
    <property type="entry name" value="Beta Polymerase, domain 2"/>
    <property type="match status" value="1"/>
</dbReference>
<evidence type="ECO:0000256" key="7">
    <source>
        <dbReference type="ARBA" id="ARBA00022723"/>
    </source>
</evidence>
<dbReference type="Gene3D" id="1.10.3090.10">
    <property type="entry name" value="cca-adding enzyme, domain 2"/>
    <property type="match status" value="1"/>
</dbReference>
<evidence type="ECO:0000256" key="8">
    <source>
        <dbReference type="ARBA" id="ARBA00022741"/>
    </source>
</evidence>
<dbReference type="Pfam" id="PF01743">
    <property type="entry name" value="PolyA_pol"/>
    <property type="match status" value="1"/>
</dbReference>
<dbReference type="Pfam" id="PF01966">
    <property type="entry name" value="HD"/>
    <property type="match status" value="1"/>
</dbReference>
<sequence length="466" mass="54628">MEGQELIYKTLKIVRDYAKANHLKIYIVGGFVRDYLIGKELKDVDFLVYPLNYNFLFDLTNLFNGKLIKLDEEREYYRIIINNNDGDIILDFTPIYENNLLLELLRRDFTINSIALNLFSFKIIDPLNGLKDLERGILRISSPNSFKEDPLRILRAFRFLGYGFKIEKNTYEKIIEDREKLKSVKAERIHDEIYKILISSFSSYLWIKMVETKVLEVILPELFVLKDIPWSNPHHEDPLRHSITSLSVLEDLIYNIESIFPDSYQQILAYLNEKFFSNYTKLETLKLAVLLHDIGKSETFSIDEASLVHYYGHSQKGVELLDNIGERLKLSKKEIIFLKKLIGTHMYPLSFIQNPVSDPIYKLILRVKDDVPALILLFMADQISIKGKIENLNWYRKILNEFFKIKNIPKPLLTGNEIMEIFNLTPSPLIGKLKEKLIEAQMNNKISTRDEAIRYLEEILKNETNS</sequence>
<dbReference type="Pfam" id="PF12627">
    <property type="entry name" value="PolyA_pol_RNAbd"/>
    <property type="match status" value="1"/>
</dbReference>
<evidence type="ECO:0000259" key="14">
    <source>
        <dbReference type="Pfam" id="PF12627"/>
    </source>
</evidence>
<dbReference type="SUPFAM" id="SSF81891">
    <property type="entry name" value="Poly A polymerase C-terminal region-like"/>
    <property type="match status" value="1"/>
</dbReference>
<evidence type="ECO:0000256" key="2">
    <source>
        <dbReference type="ARBA" id="ARBA00007265"/>
    </source>
</evidence>
<feature type="domain" description="HD" evidence="13">
    <location>
        <begin position="266"/>
        <end position="347"/>
    </location>
</feature>
<evidence type="ECO:0000256" key="1">
    <source>
        <dbReference type="ARBA" id="ARBA00001946"/>
    </source>
</evidence>
<evidence type="ECO:0000256" key="10">
    <source>
        <dbReference type="ARBA" id="ARBA00022884"/>
    </source>
</evidence>
<evidence type="ECO:0000313" key="15">
    <source>
        <dbReference type="EMBL" id="HFX13425.1"/>
    </source>
</evidence>
<protein>
    <submittedName>
        <fullName evidence="15">CCA tRNA nucleotidyltransferase</fullName>
    </submittedName>
</protein>
<dbReference type="GO" id="GO:0016779">
    <property type="term" value="F:nucleotidyltransferase activity"/>
    <property type="evidence" value="ECO:0007669"/>
    <property type="project" value="UniProtKB-KW"/>
</dbReference>
<keyword evidence="8" id="KW-0547">Nucleotide-binding</keyword>
<evidence type="ECO:0000256" key="5">
    <source>
        <dbReference type="ARBA" id="ARBA00022694"/>
    </source>
</evidence>
<comment type="caution">
    <text evidence="15">The sequence shown here is derived from an EMBL/GenBank/DDBJ whole genome shotgun (WGS) entry which is preliminary data.</text>
</comment>
<dbReference type="NCBIfam" id="TIGR00277">
    <property type="entry name" value="HDIG"/>
    <property type="match status" value="1"/>
</dbReference>
<dbReference type="InterPro" id="IPR043519">
    <property type="entry name" value="NT_sf"/>
</dbReference>
<gene>
    <name evidence="15" type="ORF">ENW00_04585</name>
</gene>
<dbReference type="GO" id="GO:0000049">
    <property type="term" value="F:tRNA binding"/>
    <property type="evidence" value="ECO:0007669"/>
    <property type="project" value="UniProtKB-KW"/>
</dbReference>
<dbReference type="GO" id="GO:0046872">
    <property type="term" value="F:metal ion binding"/>
    <property type="evidence" value="ECO:0007669"/>
    <property type="project" value="UniProtKB-KW"/>
</dbReference>
<accession>A0A7C3RW97</accession>
<keyword evidence="10 11" id="KW-0694">RNA-binding</keyword>
<evidence type="ECO:0000256" key="9">
    <source>
        <dbReference type="ARBA" id="ARBA00022842"/>
    </source>
</evidence>
<dbReference type="InterPro" id="IPR003607">
    <property type="entry name" value="HD/PDEase_dom"/>
</dbReference>
<evidence type="ECO:0000256" key="3">
    <source>
        <dbReference type="ARBA" id="ARBA00022555"/>
    </source>
</evidence>
<dbReference type="InterPro" id="IPR032828">
    <property type="entry name" value="PolyA_RNA-bd"/>
</dbReference>
<dbReference type="AlphaFoldDB" id="A0A7C3RW97"/>
<dbReference type="GO" id="GO:0000166">
    <property type="term" value="F:nucleotide binding"/>
    <property type="evidence" value="ECO:0007669"/>
    <property type="project" value="UniProtKB-KW"/>
</dbReference>
<dbReference type="SUPFAM" id="SSF81301">
    <property type="entry name" value="Nucleotidyltransferase"/>
    <property type="match status" value="1"/>
</dbReference>
<comment type="cofactor">
    <cofactor evidence="1">
        <name>Mg(2+)</name>
        <dbReference type="ChEBI" id="CHEBI:18420"/>
    </cofactor>
</comment>
<evidence type="ECO:0000256" key="6">
    <source>
        <dbReference type="ARBA" id="ARBA00022695"/>
    </source>
</evidence>
<comment type="similarity">
    <text evidence="2 11">Belongs to the tRNA nucleotidyltransferase/poly(A) polymerase family.</text>
</comment>
<reference evidence="15" key="1">
    <citation type="journal article" date="2020" name="mSystems">
        <title>Genome- and Community-Level Interaction Insights into Carbon Utilization and Element Cycling Functions of Hydrothermarchaeota in Hydrothermal Sediment.</title>
        <authorList>
            <person name="Zhou Z."/>
            <person name="Liu Y."/>
            <person name="Xu W."/>
            <person name="Pan J."/>
            <person name="Luo Z.H."/>
            <person name="Li M."/>
        </authorList>
    </citation>
    <scope>NUCLEOTIDE SEQUENCE [LARGE SCALE GENOMIC DNA]</scope>
    <source>
        <strain evidence="15">SpSt-81</strain>
    </source>
</reference>
<dbReference type="InterPro" id="IPR006674">
    <property type="entry name" value="HD_domain"/>
</dbReference>
<feature type="domain" description="Poly A polymerase head" evidence="12">
    <location>
        <begin position="25"/>
        <end position="139"/>
    </location>
</feature>
<keyword evidence="7" id="KW-0479">Metal-binding</keyword>